<reference evidence="2 3" key="1">
    <citation type="journal article" date="2022" name="Nat. Plants">
        <title>Genomes of leafy and leafless Platanthera orchids illuminate the evolution of mycoheterotrophy.</title>
        <authorList>
            <person name="Li M.H."/>
            <person name="Liu K.W."/>
            <person name="Li Z."/>
            <person name="Lu H.C."/>
            <person name="Ye Q.L."/>
            <person name="Zhang D."/>
            <person name="Wang J.Y."/>
            <person name="Li Y.F."/>
            <person name="Zhong Z.M."/>
            <person name="Liu X."/>
            <person name="Yu X."/>
            <person name="Liu D.K."/>
            <person name="Tu X.D."/>
            <person name="Liu B."/>
            <person name="Hao Y."/>
            <person name="Liao X.Y."/>
            <person name="Jiang Y.T."/>
            <person name="Sun W.H."/>
            <person name="Chen J."/>
            <person name="Chen Y.Q."/>
            <person name="Ai Y."/>
            <person name="Zhai J.W."/>
            <person name="Wu S.S."/>
            <person name="Zhou Z."/>
            <person name="Hsiao Y.Y."/>
            <person name="Wu W.L."/>
            <person name="Chen Y.Y."/>
            <person name="Lin Y.F."/>
            <person name="Hsu J.L."/>
            <person name="Li C.Y."/>
            <person name="Wang Z.W."/>
            <person name="Zhao X."/>
            <person name="Zhong W.Y."/>
            <person name="Ma X.K."/>
            <person name="Ma L."/>
            <person name="Huang J."/>
            <person name="Chen G.Z."/>
            <person name="Huang M.Z."/>
            <person name="Huang L."/>
            <person name="Peng D.H."/>
            <person name="Luo Y.B."/>
            <person name="Zou S.Q."/>
            <person name="Chen S.P."/>
            <person name="Lan S."/>
            <person name="Tsai W.C."/>
            <person name="Van de Peer Y."/>
            <person name="Liu Z.J."/>
        </authorList>
    </citation>
    <scope>NUCLEOTIDE SEQUENCE [LARGE SCALE GENOMIC DNA]</scope>
    <source>
        <strain evidence="2">Lor287</strain>
    </source>
</reference>
<feature type="region of interest" description="Disordered" evidence="1">
    <location>
        <begin position="157"/>
        <end position="176"/>
    </location>
</feature>
<proteinExistence type="predicted"/>
<protein>
    <submittedName>
        <fullName evidence="2">Uncharacterized protein</fullName>
    </submittedName>
</protein>
<evidence type="ECO:0000313" key="3">
    <source>
        <dbReference type="Proteomes" id="UP001418222"/>
    </source>
</evidence>
<comment type="caution">
    <text evidence="2">The sequence shown here is derived from an EMBL/GenBank/DDBJ whole genome shotgun (WGS) entry which is preliminary data.</text>
</comment>
<feature type="region of interest" description="Disordered" evidence="1">
    <location>
        <begin position="56"/>
        <end position="80"/>
    </location>
</feature>
<organism evidence="2 3">
    <name type="scientific">Platanthera zijinensis</name>
    <dbReference type="NCBI Taxonomy" id="2320716"/>
    <lineage>
        <taxon>Eukaryota</taxon>
        <taxon>Viridiplantae</taxon>
        <taxon>Streptophyta</taxon>
        <taxon>Embryophyta</taxon>
        <taxon>Tracheophyta</taxon>
        <taxon>Spermatophyta</taxon>
        <taxon>Magnoliopsida</taxon>
        <taxon>Liliopsida</taxon>
        <taxon>Asparagales</taxon>
        <taxon>Orchidaceae</taxon>
        <taxon>Orchidoideae</taxon>
        <taxon>Orchideae</taxon>
        <taxon>Orchidinae</taxon>
        <taxon>Platanthera</taxon>
    </lineage>
</organism>
<name>A0AAP0BTY3_9ASPA</name>
<dbReference type="EMBL" id="JBBWWQ010000003">
    <property type="protein sequence ID" value="KAK8950887.1"/>
    <property type="molecule type" value="Genomic_DNA"/>
</dbReference>
<gene>
    <name evidence="2" type="ORF">KSP39_PZI004520</name>
</gene>
<evidence type="ECO:0000256" key="1">
    <source>
        <dbReference type="SAM" id="MobiDB-lite"/>
    </source>
</evidence>
<dbReference type="AlphaFoldDB" id="A0AAP0BTY3"/>
<evidence type="ECO:0000313" key="2">
    <source>
        <dbReference type="EMBL" id="KAK8950887.1"/>
    </source>
</evidence>
<dbReference type="Proteomes" id="UP001418222">
    <property type="component" value="Unassembled WGS sequence"/>
</dbReference>
<sequence length="265" mass="29304">MQAHPAVKHYRDKVIVNWADLGTICGCDKATGSDAATGYEATNAIDLDDSGGEESYSCGKRIKSSTSSQPSKKKNPTSDDILTDAVSSIARSLTLPASCVFVIKSASYPGFLLEDPLFSYVLLTQFTLPPAVAIDLQLDVVWCLKIRMEVDVEKGETVAQDEEDKAGDSAEKQRGARRQGIFFKHDEVNSKTIPTNFDRLAIEVRSDGALMPCWLLQIKDIINFLNLHPFHTLNVQESGGTIYYFVMVLHVSVFLIFDQISEYLV</sequence>
<keyword evidence="3" id="KW-1185">Reference proteome</keyword>
<accession>A0AAP0BTY3</accession>